<dbReference type="AlphaFoldDB" id="M5UC41"/>
<dbReference type="Proteomes" id="UP000011885">
    <property type="component" value="Unassembled WGS sequence"/>
</dbReference>
<feature type="non-terminal residue" evidence="1">
    <location>
        <position position="1"/>
    </location>
</feature>
<reference evidence="1 2" key="1">
    <citation type="journal article" date="2013" name="Mar. Genomics">
        <title>Expression of sulfatases in Rhodopirellula baltica and the diversity of sulfatases in the genus Rhodopirellula.</title>
        <authorList>
            <person name="Wegner C.E."/>
            <person name="Richter-Heitmann T."/>
            <person name="Klindworth A."/>
            <person name="Klockow C."/>
            <person name="Richter M."/>
            <person name="Achstetter T."/>
            <person name="Glockner F.O."/>
            <person name="Harder J."/>
        </authorList>
    </citation>
    <scope>NUCLEOTIDE SEQUENCE [LARGE SCALE GENOMIC DNA]</scope>
    <source>
        <strain evidence="1 2">SM41</strain>
    </source>
</reference>
<gene>
    <name evidence="1" type="ORF">RSSM_04994</name>
</gene>
<accession>M5UC41</accession>
<organism evidence="1 2">
    <name type="scientific">Rhodopirellula sallentina SM41</name>
    <dbReference type="NCBI Taxonomy" id="1263870"/>
    <lineage>
        <taxon>Bacteria</taxon>
        <taxon>Pseudomonadati</taxon>
        <taxon>Planctomycetota</taxon>
        <taxon>Planctomycetia</taxon>
        <taxon>Pirellulales</taxon>
        <taxon>Pirellulaceae</taxon>
        <taxon>Rhodopirellula</taxon>
    </lineage>
</organism>
<sequence length="573" mass="61432">TNAIQITDETLGLNSTIRNGEYDEDYYFVLSDSAAVPSPTSETEMLDSRETRRTDRALSAAQLASPLAGPLRRFLYPHTEQIGSGAAADTSETLNILGVDIKLTVKGSGDADAPPSGRIGQLSDVRTFDMSQGLGVPQQADGESASDFEDRLDEWSERKSFLARTAVDDVIGRHYTTYRYTGSDLSTLSFDNVDFGTDPRFEAITVNFNTTRDTTAQTVTHGNVVLVEYDTVSYGLYEFVAGSAGHSENFTFAAEDFTDTNRWNPMTITHESHVDVPRQLGPDFDASAYLTSTSVAYGQTVVVTVDSNLKIYRFVGVDAGSSEDVTFGTEDFTDTERWEFVVDGATIPLSLETGQLVSDTNDLQRVTIQIVDDVNIETLDSDSHNGEDDGTLSVTADGDVALNGASDLFIQQIVSTGNVRVRSIGDLVDLETADGAAVIAAGDVNLNGKIIRGVNIVDGVNSPLRVLVPFSAELSGSSDADFRVIQGNGTYAVNGSNIPYGDLTVSRAYARGNMDITVTDGDLTIGKLEALGIVTLTTNQNLLDGSPSSTPTDWNVYAPQLVLNVDGNVGLLT</sequence>
<keyword evidence="2" id="KW-1185">Reference proteome</keyword>
<dbReference type="EMBL" id="ANOH01000343">
    <property type="protein sequence ID" value="EMI53568.1"/>
    <property type="molecule type" value="Genomic_DNA"/>
</dbReference>
<feature type="non-terminal residue" evidence="1">
    <location>
        <position position="573"/>
    </location>
</feature>
<evidence type="ECO:0000313" key="1">
    <source>
        <dbReference type="EMBL" id="EMI53568.1"/>
    </source>
</evidence>
<dbReference type="RefSeq" id="WP_008684578.1">
    <property type="nucleotide sequence ID" value="NZ_ANOH01000343.1"/>
</dbReference>
<evidence type="ECO:0000313" key="2">
    <source>
        <dbReference type="Proteomes" id="UP000011885"/>
    </source>
</evidence>
<protein>
    <submittedName>
        <fullName evidence="1">Uncharacterized protein</fullName>
    </submittedName>
</protein>
<name>M5UC41_9BACT</name>
<comment type="caution">
    <text evidence="1">The sequence shown here is derived from an EMBL/GenBank/DDBJ whole genome shotgun (WGS) entry which is preliminary data.</text>
</comment>
<proteinExistence type="predicted"/>